<dbReference type="PROSITE" id="PS50887">
    <property type="entry name" value="GGDEF"/>
    <property type="match status" value="1"/>
</dbReference>
<dbReference type="PANTHER" id="PTHR46663">
    <property type="entry name" value="DIGUANYLATE CYCLASE DGCT-RELATED"/>
    <property type="match status" value="1"/>
</dbReference>
<evidence type="ECO:0000259" key="2">
    <source>
        <dbReference type="PROSITE" id="PS50887"/>
    </source>
</evidence>
<dbReference type="SUPFAM" id="SSF55073">
    <property type="entry name" value="Nucleotide cyclase"/>
    <property type="match status" value="1"/>
</dbReference>
<evidence type="ECO:0000313" key="3">
    <source>
        <dbReference type="EMBL" id="GBG15394.1"/>
    </source>
</evidence>
<name>A0A2R5FGY1_9PROT</name>
<keyword evidence="1" id="KW-0472">Membrane</keyword>
<organism evidence="3 4">
    <name type="scientific">Novimethylophilus kurashikiensis</name>
    <dbReference type="NCBI Taxonomy" id="1825523"/>
    <lineage>
        <taxon>Bacteria</taxon>
        <taxon>Pseudomonadati</taxon>
        <taxon>Pseudomonadota</taxon>
        <taxon>Betaproteobacteria</taxon>
        <taxon>Nitrosomonadales</taxon>
        <taxon>Methylophilaceae</taxon>
        <taxon>Novimethylophilus</taxon>
    </lineage>
</organism>
<dbReference type="InterPro" id="IPR000160">
    <property type="entry name" value="GGDEF_dom"/>
</dbReference>
<keyword evidence="4" id="KW-1185">Reference proteome</keyword>
<dbReference type="RefSeq" id="WP_109016543.1">
    <property type="nucleotide sequence ID" value="NZ_BDOQ01000018.1"/>
</dbReference>
<sequence>MGVKNIGNFTERLMVLGVGIFLIALAAESALLFRFVGNTTNTRNWVSHTHQVLAQLETLLVDVVDIETGTRGYLIVGRPEYLDPYNRSLQKLDLDVRTLMNLTADNPRQVENIRALLPHIAQKINKSQYLINMRQDQGFNEAQAMMTQMQGVEMLEIRRRIGDLMAEEQRLLGERETLDRNAAQHLKELVTALGILTAIILLGISGAVFYGLRLKGEMMRKLDTIAHTDALTGLFNRRHLMIQATALLALSARRNSCAAVLFLDLDGFKAVNDTYGHDVGDELLRIVAQRLKSSIRNSDLLARLGGDEFVVFLPEVESVTAAELVATKIVAALAEPYPIDDIEAHVTTSIGIALSPADGTDVESLLQHADLALYEAKNAGKNNYVLYRNNGYPSE</sequence>
<dbReference type="GO" id="GO:0003824">
    <property type="term" value="F:catalytic activity"/>
    <property type="evidence" value="ECO:0007669"/>
    <property type="project" value="UniProtKB-ARBA"/>
</dbReference>
<protein>
    <recommendedName>
        <fullName evidence="2">GGDEF domain-containing protein</fullName>
    </recommendedName>
</protein>
<keyword evidence="1" id="KW-1133">Transmembrane helix</keyword>
<proteinExistence type="predicted"/>
<accession>A0A2R5FGY1</accession>
<dbReference type="CDD" id="cd19410">
    <property type="entry name" value="HK9-like_sensor"/>
    <property type="match status" value="1"/>
</dbReference>
<dbReference type="InterPro" id="IPR007891">
    <property type="entry name" value="CHASE3"/>
</dbReference>
<reference evidence="3 4" key="1">
    <citation type="journal article" date="2018" name="Environ. Microbiol.">
        <title>Isolation and genomic characterization of Novimethylophilus kurashikiensis gen. nov. sp. nov., a new lanthanide-dependent methylotrophic species of Methylophilaceae.</title>
        <authorList>
            <person name="Lv H."/>
            <person name="Sahin N."/>
            <person name="Tani A."/>
        </authorList>
    </citation>
    <scope>NUCLEOTIDE SEQUENCE [LARGE SCALE GENOMIC DNA]</scope>
    <source>
        <strain evidence="3 4">La2-4</strain>
    </source>
</reference>
<feature type="transmembrane region" description="Helical" evidence="1">
    <location>
        <begin position="12"/>
        <end position="33"/>
    </location>
</feature>
<dbReference type="InterPro" id="IPR043128">
    <property type="entry name" value="Rev_trsase/Diguanyl_cyclase"/>
</dbReference>
<feature type="domain" description="GGDEF" evidence="2">
    <location>
        <begin position="256"/>
        <end position="389"/>
    </location>
</feature>
<dbReference type="NCBIfam" id="TIGR00254">
    <property type="entry name" value="GGDEF"/>
    <property type="match status" value="1"/>
</dbReference>
<dbReference type="SMART" id="SM00267">
    <property type="entry name" value="GGDEF"/>
    <property type="match status" value="1"/>
</dbReference>
<dbReference type="InterPro" id="IPR029787">
    <property type="entry name" value="Nucleotide_cyclase"/>
</dbReference>
<dbReference type="CDD" id="cd01949">
    <property type="entry name" value="GGDEF"/>
    <property type="match status" value="1"/>
</dbReference>
<dbReference type="InterPro" id="IPR052163">
    <property type="entry name" value="DGC-Regulatory_Protein"/>
</dbReference>
<dbReference type="PANTHER" id="PTHR46663:SF2">
    <property type="entry name" value="GGDEF DOMAIN-CONTAINING PROTEIN"/>
    <property type="match status" value="1"/>
</dbReference>
<dbReference type="Proteomes" id="UP000245081">
    <property type="component" value="Unassembled WGS sequence"/>
</dbReference>
<dbReference type="OrthoDB" id="9812260at2"/>
<feature type="transmembrane region" description="Helical" evidence="1">
    <location>
        <begin position="189"/>
        <end position="212"/>
    </location>
</feature>
<dbReference type="AlphaFoldDB" id="A0A2R5FGY1"/>
<evidence type="ECO:0000256" key="1">
    <source>
        <dbReference type="SAM" id="Phobius"/>
    </source>
</evidence>
<comment type="caution">
    <text evidence="3">The sequence shown here is derived from an EMBL/GenBank/DDBJ whole genome shotgun (WGS) entry which is preliminary data.</text>
</comment>
<dbReference type="Pfam" id="PF05227">
    <property type="entry name" value="CHASE3"/>
    <property type="match status" value="1"/>
</dbReference>
<dbReference type="FunFam" id="3.30.70.270:FF:000001">
    <property type="entry name" value="Diguanylate cyclase domain protein"/>
    <property type="match status" value="1"/>
</dbReference>
<dbReference type="EMBL" id="BDOQ01000018">
    <property type="protein sequence ID" value="GBG15394.1"/>
    <property type="molecule type" value="Genomic_DNA"/>
</dbReference>
<evidence type="ECO:0000313" key="4">
    <source>
        <dbReference type="Proteomes" id="UP000245081"/>
    </source>
</evidence>
<gene>
    <name evidence="3" type="ORF">NMK_3001</name>
</gene>
<keyword evidence="1" id="KW-0812">Transmembrane</keyword>
<dbReference type="Pfam" id="PF00990">
    <property type="entry name" value="GGDEF"/>
    <property type="match status" value="1"/>
</dbReference>
<dbReference type="Gene3D" id="3.30.70.270">
    <property type="match status" value="1"/>
</dbReference>